<name>A0A3E3DHB1_9FIRM</name>
<reference evidence="2 3" key="1">
    <citation type="submission" date="2018-08" db="EMBL/GenBank/DDBJ databases">
        <title>A genome reference for cultivated species of the human gut microbiota.</title>
        <authorList>
            <person name="Zou Y."/>
            <person name="Xue W."/>
            <person name="Luo G."/>
        </authorList>
    </citation>
    <scope>NUCLEOTIDE SEQUENCE [LARGE SCALE GENOMIC DNA]</scope>
    <source>
        <strain evidence="2 3">AF19-13AC</strain>
    </source>
</reference>
<dbReference type="AlphaFoldDB" id="A0A3E3DHB1"/>
<feature type="compositionally biased region" description="Basic and acidic residues" evidence="1">
    <location>
        <begin position="72"/>
        <end position="85"/>
    </location>
</feature>
<dbReference type="RefSeq" id="WP_117502672.1">
    <property type="nucleotide sequence ID" value="NZ_QTJW01000015.1"/>
</dbReference>
<comment type="caution">
    <text evidence="2">The sequence shown here is derived from an EMBL/GenBank/DDBJ whole genome shotgun (WGS) entry which is preliminary data.</text>
</comment>
<proteinExistence type="predicted"/>
<evidence type="ECO:0000256" key="1">
    <source>
        <dbReference type="SAM" id="MobiDB-lite"/>
    </source>
</evidence>
<gene>
    <name evidence="2" type="ORF">DWX31_21415</name>
</gene>
<evidence type="ECO:0000313" key="2">
    <source>
        <dbReference type="EMBL" id="RGD68687.1"/>
    </source>
</evidence>
<sequence length="94" mass="10892">MELSRLEQETIILFNEAEPTAEIYTHNKKLREKLERLSQKHPDKITLESDQPGGAVTYTVPKKSIVVQEPYSDERREAARRRAIEGRYTPPKQG</sequence>
<evidence type="ECO:0000313" key="3">
    <source>
        <dbReference type="Proteomes" id="UP000261023"/>
    </source>
</evidence>
<dbReference type="Proteomes" id="UP000261023">
    <property type="component" value="Unassembled WGS sequence"/>
</dbReference>
<dbReference type="OrthoDB" id="9800084at2"/>
<organism evidence="2 3">
    <name type="scientific">Hungatella hathewayi</name>
    <dbReference type="NCBI Taxonomy" id="154046"/>
    <lineage>
        <taxon>Bacteria</taxon>
        <taxon>Bacillati</taxon>
        <taxon>Bacillota</taxon>
        <taxon>Clostridia</taxon>
        <taxon>Lachnospirales</taxon>
        <taxon>Lachnospiraceae</taxon>
        <taxon>Hungatella</taxon>
    </lineage>
</organism>
<dbReference type="EMBL" id="QTJW01000015">
    <property type="protein sequence ID" value="RGD68687.1"/>
    <property type="molecule type" value="Genomic_DNA"/>
</dbReference>
<accession>A0A3E3DHB1</accession>
<feature type="region of interest" description="Disordered" evidence="1">
    <location>
        <begin position="67"/>
        <end position="94"/>
    </location>
</feature>
<protein>
    <submittedName>
        <fullName evidence="2">Immunoglobulin</fullName>
    </submittedName>
</protein>